<evidence type="ECO:0000256" key="5">
    <source>
        <dbReference type="ARBA" id="ARBA00022490"/>
    </source>
</evidence>
<evidence type="ECO:0000256" key="6">
    <source>
        <dbReference type="ARBA" id="ARBA00022592"/>
    </source>
</evidence>
<keyword evidence="6" id="KW-0592">Phosphate transport</keyword>
<accession>A0A2W4XTC4</accession>
<comment type="similarity">
    <text evidence="2">Belongs to the PhoU family.</text>
</comment>
<protein>
    <submittedName>
        <fullName evidence="9">Phosphate transport system regulatory protein PhoU</fullName>
    </submittedName>
</protein>
<keyword evidence="4" id="KW-0813">Transport</keyword>
<evidence type="ECO:0000256" key="7">
    <source>
        <dbReference type="SAM" id="MobiDB-lite"/>
    </source>
</evidence>
<dbReference type="InterPro" id="IPR026022">
    <property type="entry name" value="PhoU_dom"/>
</dbReference>
<dbReference type="FunFam" id="1.20.58.220:FF:000004">
    <property type="entry name" value="Phosphate-specific transport system accessory protein PhoU"/>
    <property type="match status" value="1"/>
</dbReference>
<feature type="domain" description="PhoU" evidence="8">
    <location>
        <begin position="73"/>
        <end position="159"/>
    </location>
</feature>
<dbReference type="InterPro" id="IPR038078">
    <property type="entry name" value="PhoU-like_sf"/>
</dbReference>
<reference evidence="9 10" key="2">
    <citation type="submission" date="2018-06" db="EMBL/GenBank/DDBJ databases">
        <title>Metagenomic assembly of (sub)arctic Cyanobacteria and their associated microbiome from non-axenic cultures.</title>
        <authorList>
            <person name="Baurain D."/>
        </authorList>
    </citation>
    <scope>NUCLEOTIDE SEQUENCE [LARGE SCALE GENOMIC DNA]</scope>
    <source>
        <strain evidence="9">ULC027bin1</strain>
    </source>
</reference>
<dbReference type="PANTHER" id="PTHR42930">
    <property type="entry name" value="PHOSPHATE-SPECIFIC TRANSPORT SYSTEM ACCESSORY PROTEIN PHOU"/>
    <property type="match status" value="1"/>
</dbReference>
<dbReference type="SUPFAM" id="SSF109755">
    <property type="entry name" value="PhoU-like"/>
    <property type="match status" value="1"/>
</dbReference>
<dbReference type="Gene3D" id="1.20.58.220">
    <property type="entry name" value="Phosphate transport system protein phou homolog 2, domain 2"/>
    <property type="match status" value="1"/>
</dbReference>
<evidence type="ECO:0000313" key="10">
    <source>
        <dbReference type="Proteomes" id="UP000249794"/>
    </source>
</evidence>
<proteinExistence type="inferred from homology"/>
<evidence type="ECO:0000256" key="1">
    <source>
        <dbReference type="ARBA" id="ARBA00004496"/>
    </source>
</evidence>
<dbReference type="InterPro" id="IPR028366">
    <property type="entry name" value="PhoU"/>
</dbReference>
<dbReference type="Proteomes" id="UP000249794">
    <property type="component" value="Unassembled WGS sequence"/>
</dbReference>
<comment type="subunit">
    <text evidence="3">Homodimer.</text>
</comment>
<dbReference type="Pfam" id="PF01895">
    <property type="entry name" value="PhoU"/>
    <property type="match status" value="2"/>
</dbReference>
<dbReference type="AlphaFoldDB" id="A0A2W4XTC4"/>
<sequence length="269" mass="30064">MTDLTGDSASPLAKALPGTDQETASADFPVESSVVQREENSLARLDLQQHIAGPRPTRPNLDRQLIRIQHDVLKMGALVENSCLLAKAALCDRDLEAAKRIPIQDKQIDALYRQIEVDCTNLITLQAPVTQDLRLMSAFMQMVRDLERIGDYTKTISRSAIKLFPYPAHVCLADVGTMMDRCRSMVALCLRSLCELDPEAGRSIKHKDDVVDDDYERLYHQLISTPYSPSTSIEAIVLMVIVIRALERIADHATNVGKRVTYVVTGERF</sequence>
<organism evidence="9 10">
    <name type="scientific">Phormidesmis priestleyi</name>
    <dbReference type="NCBI Taxonomy" id="268141"/>
    <lineage>
        <taxon>Bacteria</taxon>
        <taxon>Bacillati</taxon>
        <taxon>Cyanobacteriota</taxon>
        <taxon>Cyanophyceae</taxon>
        <taxon>Leptolyngbyales</taxon>
        <taxon>Leptolyngbyaceae</taxon>
        <taxon>Phormidesmis</taxon>
    </lineage>
</organism>
<dbReference type="EMBL" id="QBMP01000008">
    <property type="protein sequence ID" value="PZO60713.1"/>
    <property type="molecule type" value="Genomic_DNA"/>
</dbReference>
<evidence type="ECO:0000259" key="8">
    <source>
        <dbReference type="Pfam" id="PF01895"/>
    </source>
</evidence>
<dbReference type="GO" id="GO:0006817">
    <property type="term" value="P:phosphate ion transport"/>
    <property type="evidence" value="ECO:0007669"/>
    <property type="project" value="UniProtKB-KW"/>
</dbReference>
<dbReference type="PANTHER" id="PTHR42930:SF3">
    <property type="entry name" value="PHOSPHATE-SPECIFIC TRANSPORT SYSTEM ACCESSORY PROTEIN PHOU"/>
    <property type="match status" value="1"/>
</dbReference>
<feature type="domain" description="PhoU" evidence="8">
    <location>
        <begin position="177"/>
        <end position="260"/>
    </location>
</feature>
<feature type="region of interest" description="Disordered" evidence="7">
    <location>
        <begin position="1"/>
        <end position="27"/>
    </location>
</feature>
<dbReference type="GO" id="GO:0045936">
    <property type="term" value="P:negative regulation of phosphate metabolic process"/>
    <property type="evidence" value="ECO:0007669"/>
    <property type="project" value="InterPro"/>
</dbReference>
<evidence type="ECO:0000256" key="3">
    <source>
        <dbReference type="ARBA" id="ARBA00011738"/>
    </source>
</evidence>
<comment type="subcellular location">
    <subcellularLocation>
        <location evidence="1">Cytoplasm</location>
    </subcellularLocation>
</comment>
<keyword evidence="5" id="KW-0963">Cytoplasm</keyword>
<dbReference type="NCBIfam" id="TIGR02135">
    <property type="entry name" value="phoU_full"/>
    <property type="match status" value="1"/>
</dbReference>
<comment type="caution">
    <text evidence="9">The sequence shown here is derived from an EMBL/GenBank/DDBJ whole genome shotgun (WGS) entry which is preliminary data.</text>
</comment>
<name>A0A2W4XTC4_9CYAN</name>
<evidence type="ECO:0000256" key="2">
    <source>
        <dbReference type="ARBA" id="ARBA00008107"/>
    </source>
</evidence>
<evidence type="ECO:0000313" key="9">
    <source>
        <dbReference type="EMBL" id="PZO60713.1"/>
    </source>
</evidence>
<dbReference type="GO" id="GO:0005737">
    <property type="term" value="C:cytoplasm"/>
    <property type="evidence" value="ECO:0007669"/>
    <property type="project" value="UniProtKB-SubCell"/>
</dbReference>
<dbReference type="GO" id="GO:0030643">
    <property type="term" value="P:intracellular phosphate ion homeostasis"/>
    <property type="evidence" value="ECO:0007669"/>
    <property type="project" value="InterPro"/>
</dbReference>
<evidence type="ECO:0000256" key="4">
    <source>
        <dbReference type="ARBA" id="ARBA00022448"/>
    </source>
</evidence>
<gene>
    <name evidence="9" type="primary">phoU</name>
    <name evidence="9" type="ORF">DCF15_01770</name>
</gene>
<reference evidence="10" key="1">
    <citation type="submission" date="2018-04" db="EMBL/GenBank/DDBJ databases">
        <authorList>
            <person name="Cornet L."/>
        </authorList>
    </citation>
    <scope>NUCLEOTIDE SEQUENCE [LARGE SCALE GENOMIC DNA]</scope>
</reference>